<dbReference type="EC" id="3.5.1.-" evidence="9"/>
<sequence length="114" mass="13037">MKIPSLTVIGDPSANLAGFWDPVTSLVDWCEENYIKNYFIGEFWNTLSNLGYLFLFLYALFYSKIRDVHTKIFTVSILFLSIGSALFHATLSYGCQMIDESQMIVIVLNMLFEA</sequence>
<accession>A0A6B2FZE6</accession>
<comment type="function">
    <text evidence="9">Hydrolyzes the sphingolipid ceramide into sphingosine and free fatty acid.</text>
</comment>
<comment type="similarity">
    <text evidence="2 9">Belongs to the alkaline ceramidase family.</text>
</comment>
<dbReference type="GO" id="GO:0016811">
    <property type="term" value="F:hydrolase activity, acting on carbon-nitrogen (but not peptide) bonds, in linear amides"/>
    <property type="evidence" value="ECO:0007669"/>
    <property type="project" value="InterPro"/>
</dbReference>
<evidence type="ECO:0000256" key="4">
    <source>
        <dbReference type="ARBA" id="ARBA00022801"/>
    </source>
</evidence>
<feature type="binding site" evidence="7">
    <location>
        <position position="33"/>
    </location>
    <ligand>
        <name>Ca(2+)</name>
        <dbReference type="ChEBI" id="CHEBI:29108"/>
    </ligand>
</feature>
<evidence type="ECO:0000256" key="1">
    <source>
        <dbReference type="ARBA" id="ARBA00004141"/>
    </source>
</evidence>
<keyword evidence="3 9" id="KW-0812">Transmembrane</keyword>
<evidence type="ECO:0000313" key="10">
    <source>
        <dbReference type="EMBL" id="NDJ96622.1"/>
    </source>
</evidence>
<feature type="binding site" evidence="7">
    <location>
        <position position="29"/>
    </location>
    <ligand>
        <name>Ca(2+)</name>
        <dbReference type="ChEBI" id="CHEBI:29108"/>
    </ligand>
</feature>
<evidence type="ECO:0000256" key="6">
    <source>
        <dbReference type="ARBA" id="ARBA00023136"/>
    </source>
</evidence>
<dbReference type="AlphaFoldDB" id="A0A6B2FZE6"/>
<evidence type="ECO:0000256" key="9">
    <source>
        <dbReference type="RuleBase" id="RU364079"/>
    </source>
</evidence>
<comment type="caution">
    <text evidence="9">Lacks conserved residue(s) required for the propagation of feature annotation.</text>
</comment>
<feature type="binding site" evidence="7">
    <location>
        <position position="31"/>
    </location>
    <ligand>
        <name>Ca(2+)</name>
        <dbReference type="ChEBI" id="CHEBI:29108"/>
    </ligand>
</feature>
<keyword evidence="8" id="KW-0862">Zinc</keyword>
<comment type="subcellular location">
    <subcellularLocation>
        <location evidence="1">Membrane</location>
        <topology evidence="1">Multi-pass membrane protein</topology>
    </subcellularLocation>
</comment>
<keyword evidence="4 9" id="KW-0378">Hydrolase</keyword>
<dbReference type="GO" id="GO:0046513">
    <property type="term" value="P:ceramide biosynthetic process"/>
    <property type="evidence" value="ECO:0007669"/>
    <property type="project" value="TreeGrafter"/>
</dbReference>
<dbReference type="GO" id="GO:0005789">
    <property type="term" value="C:endoplasmic reticulum membrane"/>
    <property type="evidence" value="ECO:0007669"/>
    <property type="project" value="TreeGrafter"/>
</dbReference>
<keyword evidence="7" id="KW-0106">Calcium</keyword>
<feature type="transmembrane region" description="Helical" evidence="9">
    <location>
        <begin position="73"/>
        <end position="94"/>
    </location>
</feature>
<organism evidence="10">
    <name type="scientific">Myxobolus squamalis</name>
    <name type="common">Myxosporean</name>
    <dbReference type="NCBI Taxonomy" id="59785"/>
    <lineage>
        <taxon>Eukaryota</taxon>
        <taxon>Metazoa</taxon>
        <taxon>Cnidaria</taxon>
        <taxon>Myxozoa</taxon>
        <taxon>Myxosporea</taxon>
        <taxon>Bivalvulida</taxon>
        <taxon>Platysporina</taxon>
        <taxon>Myxobolidae</taxon>
        <taxon>Myxobolus</taxon>
    </lineage>
</organism>
<dbReference type="GO" id="GO:0046872">
    <property type="term" value="F:metal ion binding"/>
    <property type="evidence" value="ECO:0007669"/>
    <property type="project" value="UniProtKB-KW"/>
</dbReference>
<keyword evidence="6 9" id="KW-0472">Membrane</keyword>
<reference evidence="10" key="1">
    <citation type="submission" date="2018-11" db="EMBL/GenBank/DDBJ databases">
        <title>Myxobolus squamalis genome and transcriptome.</title>
        <authorList>
            <person name="Yahalomi D."/>
            <person name="Atkinson S.D."/>
            <person name="Neuhof M."/>
            <person name="Chang E.S."/>
            <person name="Philippe H."/>
            <person name="Cartwright P."/>
            <person name="Bartholomew J.L."/>
            <person name="Huchon D."/>
        </authorList>
    </citation>
    <scope>NUCLEOTIDE SEQUENCE</scope>
    <source>
        <strain evidence="10">71B08</strain>
        <tissue evidence="10">Whole</tissue>
    </source>
</reference>
<keyword evidence="7" id="KW-0479">Metal-binding</keyword>
<dbReference type="Pfam" id="PF05875">
    <property type="entry name" value="Ceramidase"/>
    <property type="match status" value="1"/>
</dbReference>
<evidence type="ECO:0000256" key="3">
    <source>
        <dbReference type="ARBA" id="ARBA00022692"/>
    </source>
</evidence>
<keyword evidence="5 9" id="KW-1133">Transmembrane helix</keyword>
<evidence type="ECO:0000256" key="8">
    <source>
        <dbReference type="PIRSR" id="PIRSR608901-2"/>
    </source>
</evidence>
<feature type="binding site" evidence="7">
    <location>
        <position position="28"/>
    </location>
    <ligand>
        <name>Ca(2+)</name>
        <dbReference type="ChEBI" id="CHEBI:29108"/>
    </ligand>
</feature>
<dbReference type="PANTHER" id="PTHR46187:SF3">
    <property type="entry name" value="ALKALINE CERAMIDASE 3"/>
    <property type="match status" value="1"/>
</dbReference>
<evidence type="ECO:0000256" key="5">
    <source>
        <dbReference type="ARBA" id="ARBA00022989"/>
    </source>
</evidence>
<name>A0A6B2FZE6_MYXSQ</name>
<evidence type="ECO:0000256" key="2">
    <source>
        <dbReference type="ARBA" id="ARBA00009780"/>
    </source>
</evidence>
<keyword evidence="9" id="KW-0443">Lipid metabolism</keyword>
<feature type="binding site" evidence="7">
    <location>
        <position position="42"/>
    </location>
    <ligand>
        <name>Ca(2+)</name>
        <dbReference type="ChEBI" id="CHEBI:29108"/>
    </ligand>
</feature>
<dbReference type="GO" id="GO:0046514">
    <property type="term" value="P:ceramide catabolic process"/>
    <property type="evidence" value="ECO:0007669"/>
    <property type="project" value="TreeGrafter"/>
</dbReference>
<dbReference type="PANTHER" id="PTHR46187">
    <property type="entry name" value="ALKALINE CERAMIDASE 3"/>
    <property type="match status" value="1"/>
</dbReference>
<dbReference type="EMBL" id="GHBR01001346">
    <property type="protein sequence ID" value="NDJ96622.1"/>
    <property type="molecule type" value="Transcribed_RNA"/>
</dbReference>
<dbReference type="InterPro" id="IPR008901">
    <property type="entry name" value="ACER"/>
</dbReference>
<protein>
    <recommendedName>
        <fullName evidence="9">Alkaline ceramidase</fullName>
        <ecNumber evidence="9">3.5.1.-</ecNumber>
    </recommendedName>
</protein>
<proteinExistence type="inferred from homology"/>
<comment type="cofactor">
    <cofactor evidence="8">
        <name>Zn(2+)</name>
        <dbReference type="ChEBI" id="CHEBI:29105"/>
    </cofactor>
</comment>
<feature type="transmembrane region" description="Helical" evidence="9">
    <location>
        <begin position="43"/>
        <end position="61"/>
    </location>
</feature>
<feature type="binding site" evidence="8">
    <location>
        <position position="88"/>
    </location>
    <ligand>
        <name>Zn(2+)</name>
        <dbReference type="ChEBI" id="CHEBI:29105"/>
        <note>catalytic</note>
    </ligand>
</feature>
<evidence type="ECO:0000256" key="7">
    <source>
        <dbReference type="PIRSR" id="PIRSR608901-1"/>
    </source>
</evidence>